<name>A0A5J9VP61_9POAL</name>
<dbReference type="Proteomes" id="UP000324897">
    <property type="component" value="Chromosome 4"/>
</dbReference>
<keyword evidence="2" id="KW-1185">Reference proteome</keyword>
<reference evidence="1 2" key="1">
    <citation type="journal article" date="2019" name="Sci. Rep.">
        <title>A high-quality genome of Eragrostis curvula grass provides insights into Poaceae evolution and supports new strategies to enhance forage quality.</title>
        <authorList>
            <person name="Carballo J."/>
            <person name="Santos B.A.C.M."/>
            <person name="Zappacosta D."/>
            <person name="Garbus I."/>
            <person name="Selva J.P."/>
            <person name="Gallo C.A."/>
            <person name="Diaz A."/>
            <person name="Albertini E."/>
            <person name="Caccamo M."/>
            <person name="Echenique V."/>
        </authorList>
    </citation>
    <scope>NUCLEOTIDE SEQUENCE [LARGE SCALE GENOMIC DNA]</scope>
    <source>
        <strain evidence="2">cv. Victoria</strain>
        <tissue evidence="1">Leaf</tissue>
    </source>
</reference>
<feature type="non-terminal residue" evidence="1">
    <location>
        <position position="1"/>
    </location>
</feature>
<proteinExistence type="predicted"/>
<accession>A0A5J9VP61</accession>
<organism evidence="1 2">
    <name type="scientific">Eragrostis curvula</name>
    <name type="common">weeping love grass</name>
    <dbReference type="NCBI Taxonomy" id="38414"/>
    <lineage>
        <taxon>Eukaryota</taxon>
        <taxon>Viridiplantae</taxon>
        <taxon>Streptophyta</taxon>
        <taxon>Embryophyta</taxon>
        <taxon>Tracheophyta</taxon>
        <taxon>Spermatophyta</taxon>
        <taxon>Magnoliopsida</taxon>
        <taxon>Liliopsida</taxon>
        <taxon>Poales</taxon>
        <taxon>Poaceae</taxon>
        <taxon>PACMAD clade</taxon>
        <taxon>Chloridoideae</taxon>
        <taxon>Eragrostideae</taxon>
        <taxon>Eragrostidinae</taxon>
        <taxon>Eragrostis</taxon>
    </lineage>
</organism>
<comment type="caution">
    <text evidence="1">The sequence shown here is derived from an EMBL/GenBank/DDBJ whole genome shotgun (WGS) entry which is preliminary data.</text>
</comment>
<evidence type="ECO:0000313" key="2">
    <source>
        <dbReference type="Proteomes" id="UP000324897"/>
    </source>
</evidence>
<dbReference type="EMBL" id="RWGY01000007">
    <property type="protein sequence ID" value="TVU37296.1"/>
    <property type="molecule type" value="Genomic_DNA"/>
</dbReference>
<dbReference type="Gramene" id="TVU37296">
    <property type="protein sequence ID" value="TVU37296"/>
    <property type="gene ID" value="EJB05_10604"/>
</dbReference>
<protein>
    <submittedName>
        <fullName evidence="1">Uncharacterized protein</fullName>
    </submittedName>
</protein>
<dbReference type="AlphaFoldDB" id="A0A5J9VP61"/>
<evidence type="ECO:0000313" key="1">
    <source>
        <dbReference type="EMBL" id="TVU37296.1"/>
    </source>
</evidence>
<sequence>CNTMRLNVKKFKCLYQPFAHTTSGASELSQTVLQIVHKIRTLFAKENGTLHRSEDCSVVYLNYLLCSNEY</sequence>
<gene>
    <name evidence="1" type="ORF">EJB05_10604</name>
</gene>